<organism evidence="2 3">
    <name type="scientific">Ensete ventricosum</name>
    <name type="common">Abyssinian banana</name>
    <name type="synonym">Musa ensete</name>
    <dbReference type="NCBI Taxonomy" id="4639"/>
    <lineage>
        <taxon>Eukaryota</taxon>
        <taxon>Viridiplantae</taxon>
        <taxon>Streptophyta</taxon>
        <taxon>Embryophyta</taxon>
        <taxon>Tracheophyta</taxon>
        <taxon>Spermatophyta</taxon>
        <taxon>Magnoliopsida</taxon>
        <taxon>Liliopsida</taxon>
        <taxon>Zingiberales</taxon>
        <taxon>Musaceae</taxon>
        <taxon>Ensete</taxon>
    </lineage>
</organism>
<dbReference type="Proteomes" id="UP000287651">
    <property type="component" value="Unassembled WGS sequence"/>
</dbReference>
<reference evidence="2 3" key="1">
    <citation type="journal article" date="2014" name="Agronomy (Basel)">
        <title>A Draft Genome Sequence for Ensete ventricosum, the Drought-Tolerant Tree Against Hunger.</title>
        <authorList>
            <person name="Harrison J."/>
            <person name="Moore K.A."/>
            <person name="Paszkiewicz K."/>
            <person name="Jones T."/>
            <person name="Grant M."/>
            <person name="Ambacheew D."/>
            <person name="Muzemil S."/>
            <person name="Studholme D.J."/>
        </authorList>
    </citation>
    <scope>NUCLEOTIDE SEQUENCE [LARGE SCALE GENOMIC DNA]</scope>
</reference>
<feature type="region of interest" description="Disordered" evidence="1">
    <location>
        <begin position="24"/>
        <end position="45"/>
    </location>
</feature>
<feature type="compositionally biased region" description="Basic residues" evidence="1">
    <location>
        <begin position="33"/>
        <end position="45"/>
    </location>
</feature>
<evidence type="ECO:0000256" key="1">
    <source>
        <dbReference type="SAM" id="MobiDB-lite"/>
    </source>
</evidence>
<gene>
    <name evidence="2" type="ORF">B296_00036904</name>
</gene>
<name>A0A426Y3D2_ENSVE</name>
<evidence type="ECO:0000313" key="3">
    <source>
        <dbReference type="Proteomes" id="UP000287651"/>
    </source>
</evidence>
<dbReference type="EMBL" id="AMZH03015298">
    <property type="protein sequence ID" value="RRT46269.1"/>
    <property type="molecule type" value="Genomic_DNA"/>
</dbReference>
<comment type="caution">
    <text evidence="2">The sequence shown here is derived from an EMBL/GenBank/DDBJ whole genome shotgun (WGS) entry which is preliminary data.</text>
</comment>
<evidence type="ECO:0000313" key="2">
    <source>
        <dbReference type="EMBL" id="RRT46269.1"/>
    </source>
</evidence>
<proteinExistence type="predicted"/>
<sequence>MHVLDCPPLLLDVTPKSQTYCQRDSKRNSLISQKKKKKKKKKHRKLSVQMDNLLGFVAQEWLKTMVLWGKEFVKTKSGV</sequence>
<dbReference type="AlphaFoldDB" id="A0A426Y3D2"/>
<accession>A0A426Y3D2</accession>
<protein>
    <submittedName>
        <fullName evidence="2">Uncharacterized protein</fullName>
    </submittedName>
</protein>